<dbReference type="EMBL" id="NISJ01000010">
    <property type="protein sequence ID" value="OWQ94162.1"/>
    <property type="molecule type" value="Genomic_DNA"/>
</dbReference>
<comment type="caution">
    <text evidence="2">The sequence shown here is derived from an EMBL/GenBank/DDBJ whole genome shotgun (WGS) entry which is preliminary data.</text>
</comment>
<dbReference type="PANTHER" id="PTHR43685:SF2">
    <property type="entry name" value="GLYCOSYLTRANSFERASE 2-LIKE DOMAIN-CONTAINING PROTEIN"/>
    <property type="match status" value="1"/>
</dbReference>
<dbReference type="Proteomes" id="UP000197097">
    <property type="component" value="Unassembled WGS sequence"/>
</dbReference>
<proteinExistence type="predicted"/>
<reference evidence="2 3" key="1">
    <citation type="journal article" date="2002" name="Int. J. Syst. Evol. Microbiol.">
        <title>Sphingopyxis witflariensis sp. nov., isolated from activated sludge.</title>
        <authorList>
            <person name="Kampfer P."/>
            <person name="Witzenberger R."/>
            <person name="Denner E.B."/>
            <person name="Busse H.J."/>
            <person name="Neef A."/>
        </authorList>
    </citation>
    <scope>NUCLEOTIDE SEQUENCE [LARGE SCALE GENOMIC DNA]</scope>
    <source>
        <strain evidence="2 3">DSM 14551</strain>
    </source>
</reference>
<keyword evidence="3" id="KW-1185">Reference proteome</keyword>
<evidence type="ECO:0000259" key="1">
    <source>
        <dbReference type="Pfam" id="PF00535"/>
    </source>
</evidence>
<dbReference type="AlphaFoldDB" id="A0A246JNH0"/>
<evidence type="ECO:0000313" key="2">
    <source>
        <dbReference type="EMBL" id="OWQ94162.1"/>
    </source>
</evidence>
<organism evidence="2 3">
    <name type="scientific">Sphingopyxis witflariensis</name>
    <dbReference type="NCBI Taxonomy" id="173675"/>
    <lineage>
        <taxon>Bacteria</taxon>
        <taxon>Pseudomonadati</taxon>
        <taxon>Pseudomonadota</taxon>
        <taxon>Alphaproteobacteria</taxon>
        <taxon>Sphingomonadales</taxon>
        <taxon>Sphingomonadaceae</taxon>
        <taxon>Sphingopyxis</taxon>
    </lineage>
</organism>
<dbReference type="InterPro" id="IPR001173">
    <property type="entry name" value="Glyco_trans_2-like"/>
</dbReference>
<gene>
    <name evidence="2" type="ORF">CDQ91_16065</name>
</gene>
<name>A0A246JNH0_9SPHN</name>
<dbReference type="Gene3D" id="3.90.550.10">
    <property type="entry name" value="Spore Coat Polysaccharide Biosynthesis Protein SpsA, Chain A"/>
    <property type="match status" value="1"/>
</dbReference>
<sequence>MGPNRRAPYGPEIAPVIIIMEHRPIMRFTVIIVTYNRSGLIERALDSIAAQTLAPAEIIVVDDASTDDTADVVARWSTRNAAPVTFIAAERNGGEGVVRNIGMKAASTPLIAFLDSDDEFRPDAMERLIAPLIADPSLVVSFADAFVMPEPGPGLPPRLVESRLARDVETSPMEGAPDGSGWHRLNDPQSTLLLVSMIPSCSAMFRRDAAEAVGWFPEYRRAGDWLFWLKLTDRGGFSCQFFDAANVYRQGDNLTSAGTDALWAQQMLHVYLGLRDGSIPLALTPANRSRLDSAIDEKVGHYRYWFSRKGWRAYWQALGQEEARATGSRLAHLLRDPKSAARALYSSLRS</sequence>
<evidence type="ECO:0000313" key="3">
    <source>
        <dbReference type="Proteomes" id="UP000197097"/>
    </source>
</evidence>
<dbReference type="InterPro" id="IPR050834">
    <property type="entry name" value="Glycosyltransf_2"/>
</dbReference>
<accession>A0A246JNH0</accession>
<dbReference type="CDD" id="cd00761">
    <property type="entry name" value="Glyco_tranf_GTA_type"/>
    <property type="match status" value="1"/>
</dbReference>
<dbReference type="SUPFAM" id="SSF53448">
    <property type="entry name" value="Nucleotide-diphospho-sugar transferases"/>
    <property type="match status" value="1"/>
</dbReference>
<dbReference type="PANTHER" id="PTHR43685">
    <property type="entry name" value="GLYCOSYLTRANSFERASE"/>
    <property type="match status" value="1"/>
</dbReference>
<dbReference type="InterPro" id="IPR029044">
    <property type="entry name" value="Nucleotide-diphossugar_trans"/>
</dbReference>
<protein>
    <recommendedName>
        <fullName evidence="1">Glycosyltransferase 2-like domain-containing protein</fullName>
    </recommendedName>
</protein>
<dbReference type="Pfam" id="PF00535">
    <property type="entry name" value="Glycos_transf_2"/>
    <property type="match status" value="1"/>
</dbReference>
<dbReference type="GO" id="GO:0044010">
    <property type="term" value="P:single-species biofilm formation"/>
    <property type="evidence" value="ECO:0007669"/>
    <property type="project" value="TreeGrafter"/>
</dbReference>
<feature type="domain" description="Glycosyltransferase 2-like" evidence="1">
    <location>
        <begin position="29"/>
        <end position="211"/>
    </location>
</feature>